<dbReference type="PATRIC" id="fig|1305737.6.peg.2647"/>
<dbReference type="Pfam" id="PF16819">
    <property type="entry name" value="DUF5074"/>
    <property type="match status" value="1"/>
</dbReference>
<sequence>MTKNLFKPFLISFLVASLFACSESEPERPLGKYEQGILIMNEGAFGVNDGEVFHLNTNTGELRSNVFELENGRPFAGLLQDMILEEDRLYLVANTGKVEIVDARDFKSIGSVTEDLDISRSLTLSNGKLFISDYGPYASDFSTPDSYVAVVTAADGGVVSKKIPVSRKPEDLISFGDFVFVAGSEEGKLEIIDAISETVTASIDVEGNPAKFVESNGRTYLYAPGNGEAFFHEINTSNPGILSTIKVSVENPIGKSASDEAGILYILTSTGFPDYVDGVARIDLSSQTVVQNWYKGSGFYGIGYDPLAREVYVSNSNGFQGNGTVTVLDQDGSENRTFEVGRGPSGFLFR</sequence>
<accession>A0A0P7Y2N2</accession>
<keyword evidence="1" id="KW-0732">Signal</keyword>
<dbReference type="eggNOG" id="COG3391">
    <property type="taxonomic scope" value="Bacteria"/>
</dbReference>
<evidence type="ECO:0000313" key="3">
    <source>
        <dbReference type="Proteomes" id="UP000050421"/>
    </source>
</evidence>
<dbReference type="OrthoDB" id="9773938at2"/>
<evidence type="ECO:0000313" key="2">
    <source>
        <dbReference type="EMBL" id="KPQ14643.1"/>
    </source>
</evidence>
<feature type="chain" id="PRO_5006145897" evidence="1">
    <location>
        <begin position="21"/>
        <end position="350"/>
    </location>
</feature>
<dbReference type="InterPro" id="IPR031815">
    <property type="entry name" value="DUF5074"/>
</dbReference>
<dbReference type="EMBL" id="LJXT01000061">
    <property type="protein sequence ID" value="KPQ14643.1"/>
    <property type="molecule type" value="Genomic_DNA"/>
</dbReference>
<protein>
    <submittedName>
        <fullName evidence="2">B12-responsive uncharacterized lipoprotein</fullName>
    </submittedName>
</protein>
<dbReference type="InterPro" id="IPR015943">
    <property type="entry name" value="WD40/YVTN_repeat-like_dom_sf"/>
</dbReference>
<dbReference type="AlphaFoldDB" id="A0A0P7Y2N2"/>
<proteinExistence type="predicted"/>
<dbReference type="PANTHER" id="PTHR47197">
    <property type="entry name" value="PROTEIN NIRF"/>
    <property type="match status" value="1"/>
</dbReference>
<dbReference type="InterPro" id="IPR011048">
    <property type="entry name" value="Haem_d1_sf"/>
</dbReference>
<dbReference type="InterPro" id="IPR051200">
    <property type="entry name" value="Host-pathogen_enzymatic-act"/>
</dbReference>
<dbReference type="Gene3D" id="2.130.10.10">
    <property type="entry name" value="YVTN repeat-like/Quinoprotein amine dehydrogenase"/>
    <property type="match status" value="1"/>
</dbReference>
<feature type="signal peptide" evidence="1">
    <location>
        <begin position="1"/>
        <end position="20"/>
    </location>
</feature>
<comment type="caution">
    <text evidence="2">The sequence shown here is derived from an EMBL/GenBank/DDBJ whole genome shotgun (WGS) entry which is preliminary data.</text>
</comment>
<dbReference type="STRING" id="1305737.GCA_000526355_00104"/>
<evidence type="ECO:0000256" key="1">
    <source>
        <dbReference type="SAM" id="SignalP"/>
    </source>
</evidence>
<keyword evidence="2" id="KW-0449">Lipoprotein</keyword>
<reference evidence="2 3" key="1">
    <citation type="submission" date="2015-09" db="EMBL/GenBank/DDBJ databases">
        <title>Identification and resolution of microdiversity through metagenomic sequencing of parallel consortia.</title>
        <authorList>
            <person name="Nelson W.C."/>
            <person name="Romine M.F."/>
            <person name="Lindemann S.R."/>
        </authorList>
    </citation>
    <scope>NUCLEOTIDE SEQUENCE [LARGE SCALE GENOMIC DNA]</scope>
    <source>
        <strain evidence="2">HL-49</strain>
    </source>
</reference>
<dbReference type="Proteomes" id="UP000050421">
    <property type="component" value="Unassembled WGS sequence"/>
</dbReference>
<organism evidence="2 3">
    <name type="scientific">Algoriphagus marincola HL-49</name>
    <dbReference type="NCBI Taxonomy" id="1305737"/>
    <lineage>
        <taxon>Bacteria</taxon>
        <taxon>Pseudomonadati</taxon>
        <taxon>Bacteroidota</taxon>
        <taxon>Cytophagia</taxon>
        <taxon>Cytophagales</taxon>
        <taxon>Cyclobacteriaceae</taxon>
        <taxon>Algoriphagus</taxon>
    </lineage>
</organism>
<name>A0A0P7Y2N2_9BACT</name>
<dbReference type="PANTHER" id="PTHR47197:SF3">
    <property type="entry name" value="DIHYDRO-HEME D1 DEHYDROGENASE"/>
    <property type="match status" value="1"/>
</dbReference>
<gene>
    <name evidence="2" type="ORF">HLUCCX10_10330</name>
</gene>
<dbReference type="SUPFAM" id="SSF51004">
    <property type="entry name" value="C-terminal (heme d1) domain of cytochrome cd1-nitrite reductase"/>
    <property type="match status" value="1"/>
</dbReference>